<accession>A0A1I5NW76</accession>
<evidence type="ECO:0008006" key="4">
    <source>
        <dbReference type="Google" id="ProtNLM"/>
    </source>
</evidence>
<dbReference type="Proteomes" id="UP000199331">
    <property type="component" value="Unassembled WGS sequence"/>
</dbReference>
<evidence type="ECO:0000313" key="3">
    <source>
        <dbReference type="Proteomes" id="UP000199331"/>
    </source>
</evidence>
<organism evidence="2 3">
    <name type="scientific">Qipengyuania nanhaisediminis</name>
    <dbReference type="NCBI Taxonomy" id="604088"/>
    <lineage>
        <taxon>Bacteria</taxon>
        <taxon>Pseudomonadati</taxon>
        <taxon>Pseudomonadota</taxon>
        <taxon>Alphaproteobacteria</taxon>
        <taxon>Sphingomonadales</taxon>
        <taxon>Erythrobacteraceae</taxon>
        <taxon>Qipengyuania</taxon>
    </lineage>
</organism>
<feature type="chain" id="PRO_5011590094" description="HdeA/HdeB family protein" evidence="1">
    <location>
        <begin position="25"/>
        <end position="135"/>
    </location>
</feature>
<name>A0A1I5NW76_9SPHN</name>
<sequence>MKRVFSHFAAAVGVLALVAGGAVAQPADPIPSTADGALDIPELWDCDRIEPEYAQWLEDGNAPEDWRYVGKTYRDVEDDELYSWQDWLDWADDAGCGAGIAEAGKSPTAIVGVLVALYATGLIAALGGDRAISPG</sequence>
<dbReference type="AlphaFoldDB" id="A0A1I5NW76"/>
<proteinExistence type="predicted"/>
<dbReference type="EMBL" id="FOWZ01000003">
    <property type="protein sequence ID" value="SFP26044.1"/>
    <property type="molecule type" value="Genomic_DNA"/>
</dbReference>
<gene>
    <name evidence="2" type="ORF">SAMN04488060_2140</name>
</gene>
<dbReference type="OrthoDB" id="7407533at2"/>
<keyword evidence="3" id="KW-1185">Reference proteome</keyword>
<keyword evidence="1" id="KW-0732">Signal</keyword>
<evidence type="ECO:0000313" key="2">
    <source>
        <dbReference type="EMBL" id="SFP26044.1"/>
    </source>
</evidence>
<reference evidence="3" key="1">
    <citation type="submission" date="2016-10" db="EMBL/GenBank/DDBJ databases">
        <authorList>
            <person name="Varghese N."/>
            <person name="Submissions S."/>
        </authorList>
    </citation>
    <scope>NUCLEOTIDE SEQUENCE [LARGE SCALE GENOMIC DNA]</scope>
    <source>
        <strain evidence="3">CGMCC 1.7715</strain>
    </source>
</reference>
<dbReference type="RefSeq" id="WP_143089622.1">
    <property type="nucleotide sequence ID" value="NZ_FOWZ01000003.1"/>
</dbReference>
<dbReference type="STRING" id="604088.SAMN04488060_2140"/>
<evidence type="ECO:0000256" key="1">
    <source>
        <dbReference type="SAM" id="SignalP"/>
    </source>
</evidence>
<protein>
    <recommendedName>
        <fullName evidence="4">HdeA/HdeB family protein</fullName>
    </recommendedName>
</protein>
<feature type="signal peptide" evidence="1">
    <location>
        <begin position="1"/>
        <end position="24"/>
    </location>
</feature>